<evidence type="ECO:0000256" key="1">
    <source>
        <dbReference type="SAM" id="SignalP"/>
    </source>
</evidence>
<dbReference type="InterPro" id="IPR001940">
    <property type="entry name" value="Peptidase_S1C"/>
</dbReference>
<feature type="signal peptide" evidence="1">
    <location>
        <begin position="1"/>
        <end position="19"/>
    </location>
</feature>
<dbReference type="SUPFAM" id="SSF50494">
    <property type="entry name" value="Trypsin-like serine proteases"/>
    <property type="match status" value="1"/>
</dbReference>
<evidence type="ECO:0000313" key="3">
    <source>
        <dbReference type="Proteomes" id="UP000772618"/>
    </source>
</evidence>
<dbReference type="PANTHER" id="PTHR43019:SF23">
    <property type="entry name" value="PROTEASE DO-LIKE 5, CHLOROPLASTIC"/>
    <property type="match status" value="1"/>
</dbReference>
<dbReference type="Proteomes" id="UP000772618">
    <property type="component" value="Unassembled WGS sequence"/>
</dbReference>
<organism evidence="2 3">
    <name type="scientific">Chryseosolibacter indicus</name>
    <dbReference type="NCBI Taxonomy" id="2782351"/>
    <lineage>
        <taxon>Bacteria</taxon>
        <taxon>Pseudomonadati</taxon>
        <taxon>Bacteroidota</taxon>
        <taxon>Cytophagia</taxon>
        <taxon>Cytophagales</taxon>
        <taxon>Chryseotaleaceae</taxon>
        <taxon>Chryseosolibacter</taxon>
    </lineage>
</organism>
<dbReference type="PANTHER" id="PTHR43019">
    <property type="entry name" value="SERINE ENDOPROTEASE DEGS"/>
    <property type="match status" value="1"/>
</dbReference>
<dbReference type="PRINTS" id="PR00834">
    <property type="entry name" value="PROTEASES2C"/>
</dbReference>
<protein>
    <submittedName>
        <fullName evidence="2">Trypsin-like peptidase domain-containing protein</fullName>
    </submittedName>
</protein>
<gene>
    <name evidence="2" type="ORF">KK060_22045</name>
</gene>
<proteinExistence type="predicted"/>
<keyword evidence="3" id="KW-1185">Reference proteome</keyword>
<sequence>MLKRLLLLFLVLCCHYLRAQFQVSYYSPATGPIEDDRIYQTILSAGNWLMNENKTTPLSALAKQLDNESCQVSLKKPYSKALGNSALYNKSKEGVLVVATLFKCDHCPNDHVRAASGFTISEDGLGVTSYHIFRGNATDEKHDLAHVVMDHQGNVYPIKAVLAGHLGDDIAIFKFETDGRKLPVLPLGKDPQVGDDVTVIAHPHSMFYSFTQGSVSRLYKRQGGEKISITADFGQGSSGGPVFDNKGNIVGVVSATLSLYNSDNNLQMVSKETIPVSRIRALIK</sequence>
<reference evidence="2 3" key="1">
    <citation type="submission" date="2021-05" db="EMBL/GenBank/DDBJ databases">
        <title>A Polyphasic approach of four new species of the genus Ohtaekwangia: Ohtaekwangia histidinii sp. nov., Ohtaekwangia cretensis sp. nov., Ohtaekwangia indiensis sp. nov., Ohtaekwangia reichenbachii sp. nov. from diverse environment.</title>
        <authorList>
            <person name="Octaviana S."/>
        </authorList>
    </citation>
    <scope>NUCLEOTIDE SEQUENCE [LARGE SCALE GENOMIC DNA]</scope>
    <source>
        <strain evidence="2 3">PWU20</strain>
    </source>
</reference>
<dbReference type="Gene3D" id="2.40.10.120">
    <property type="match status" value="1"/>
</dbReference>
<dbReference type="RefSeq" id="WP_254156582.1">
    <property type="nucleotide sequence ID" value="NZ_JAHESD010000077.1"/>
</dbReference>
<dbReference type="InterPro" id="IPR009003">
    <property type="entry name" value="Peptidase_S1_PA"/>
</dbReference>
<name>A0ABS5VYJ2_9BACT</name>
<evidence type="ECO:0000313" key="2">
    <source>
        <dbReference type="EMBL" id="MBT1705989.1"/>
    </source>
</evidence>
<keyword evidence="1" id="KW-0732">Signal</keyword>
<comment type="caution">
    <text evidence="2">The sequence shown here is derived from an EMBL/GenBank/DDBJ whole genome shotgun (WGS) entry which is preliminary data.</text>
</comment>
<dbReference type="Pfam" id="PF13365">
    <property type="entry name" value="Trypsin_2"/>
    <property type="match status" value="1"/>
</dbReference>
<feature type="chain" id="PRO_5046425819" evidence="1">
    <location>
        <begin position="20"/>
        <end position="284"/>
    </location>
</feature>
<dbReference type="EMBL" id="JAHESD010000077">
    <property type="protein sequence ID" value="MBT1705989.1"/>
    <property type="molecule type" value="Genomic_DNA"/>
</dbReference>
<accession>A0ABS5VYJ2</accession>